<evidence type="ECO:0000313" key="1">
    <source>
        <dbReference type="EMBL" id="MBA9028274.1"/>
    </source>
</evidence>
<accession>A0ABR6CTC5</accession>
<sequence>MEIVINGEKLEIPIDVATVSELLQHYGLNQKVVIVELNNEILEKGNHQETLLSNGDRVEMVHFVGGG</sequence>
<dbReference type="InterPro" id="IPR003749">
    <property type="entry name" value="ThiS/MoaD-like"/>
</dbReference>
<gene>
    <name evidence="1" type="ORF">HNP81_003594</name>
</gene>
<protein>
    <submittedName>
        <fullName evidence="1">Sulfur carrier protein</fullName>
    </submittedName>
</protein>
<reference evidence="1 2" key="1">
    <citation type="submission" date="2020-08" db="EMBL/GenBank/DDBJ databases">
        <title>Genomic Encyclopedia of Type Strains, Phase IV (KMG-IV): sequencing the most valuable type-strain genomes for metagenomic binning, comparative biology and taxonomic classification.</title>
        <authorList>
            <person name="Goeker M."/>
        </authorList>
    </citation>
    <scope>NUCLEOTIDE SEQUENCE [LARGE SCALE GENOMIC DNA]</scope>
    <source>
        <strain evidence="1 2">DSM 105481</strain>
    </source>
</reference>
<dbReference type="PANTHER" id="PTHR34472">
    <property type="entry name" value="SULFUR CARRIER PROTEIN THIS"/>
    <property type="match status" value="1"/>
</dbReference>
<dbReference type="NCBIfam" id="TIGR01683">
    <property type="entry name" value="thiS"/>
    <property type="match status" value="1"/>
</dbReference>
<dbReference type="InterPro" id="IPR012675">
    <property type="entry name" value="Beta-grasp_dom_sf"/>
</dbReference>
<dbReference type="Proteomes" id="UP000626697">
    <property type="component" value="Unassembled WGS sequence"/>
</dbReference>
<organism evidence="1 2">
    <name type="scientific">Peribacillus huizhouensis</name>
    <dbReference type="NCBI Taxonomy" id="1501239"/>
    <lineage>
        <taxon>Bacteria</taxon>
        <taxon>Bacillati</taxon>
        <taxon>Bacillota</taxon>
        <taxon>Bacilli</taxon>
        <taxon>Bacillales</taxon>
        <taxon>Bacillaceae</taxon>
        <taxon>Peribacillus</taxon>
    </lineage>
</organism>
<evidence type="ECO:0000313" key="2">
    <source>
        <dbReference type="Proteomes" id="UP000626697"/>
    </source>
</evidence>
<dbReference type="Pfam" id="PF02597">
    <property type="entry name" value="ThiS"/>
    <property type="match status" value="1"/>
</dbReference>
<comment type="caution">
    <text evidence="1">The sequence shown here is derived from an EMBL/GenBank/DDBJ whole genome shotgun (WGS) entry which is preliminary data.</text>
</comment>
<dbReference type="SUPFAM" id="SSF54285">
    <property type="entry name" value="MoaD/ThiS"/>
    <property type="match status" value="1"/>
</dbReference>
<dbReference type="InterPro" id="IPR010035">
    <property type="entry name" value="Thi_S"/>
</dbReference>
<dbReference type="CDD" id="cd00565">
    <property type="entry name" value="Ubl_ThiS"/>
    <property type="match status" value="1"/>
</dbReference>
<dbReference type="EMBL" id="JACJHX010000013">
    <property type="protein sequence ID" value="MBA9028274.1"/>
    <property type="molecule type" value="Genomic_DNA"/>
</dbReference>
<keyword evidence="2" id="KW-1185">Reference proteome</keyword>
<proteinExistence type="predicted"/>
<dbReference type="InterPro" id="IPR016155">
    <property type="entry name" value="Mopterin_synth/thiamin_S_b"/>
</dbReference>
<dbReference type="PANTHER" id="PTHR34472:SF1">
    <property type="entry name" value="SULFUR CARRIER PROTEIN THIS"/>
    <property type="match status" value="1"/>
</dbReference>
<dbReference type="Gene3D" id="3.10.20.30">
    <property type="match status" value="1"/>
</dbReference>
<dbReference type="RefSeq" id="WP_028390900.1">
    <property type="nucleotide sequence ID" value="NZ_JACJHX010000013.1"/>
</dbReference>
<name>A0ABR6CTC5_9BACI</name>